<evidence type="ECO:0000313" key="2">
    <source>
        <dbReference type="Proteomes" id="UP001444071"/>
    </source>
</evidence>
<reference evidence="1 2" key="1">
    <citation type="submission" date="2021-06" db="EMBL/GenBank/DDBJ databases">
        <authorList>
            <person name="Palmer J.M."/>
        </authorList>
    </citation>
    <scope>NUCLEOTIDE SEQUENCE [LARGE SCALE GENOMIC DNA]</scope>
    <source>
        <strain evidence="1 2">XR_2019</strain>
        <tissue evidence="1">Muscle</tissue>
    </source>
</reference>
<organism evidence="1 2">
    <name type="scientific">Xenotaenia resolanae</name>
    <dbReference type="NCBI Taxonomy" id="208358"/>
    <lineage>
        <taxon>Eukaryota</taxon>
        <taxon>Metazoa</taxon>
        <taxon>Chordata</taxon>
        <taxon>Craniata</taxon>
        <taxon>Vertebrata</taxon>
        <taxon>Euteleostomi</taxon>
        <taxon>Actinopterygii</taxon>
        <taxon>Neopterygii</taxon>
        <taxon>Teleostei</taxon>
        <taxon>Neoteleostei</taxon>
        <taxon>Acanthomorphata</taxon>
        <taxon>Ovalentaria</taxon>
        <taxon>Atherinomorphae</taxon>
        <taxon>Cyprinodontiformes</taxon>
        <taxon>Goodeidae</taxon>
        <taxon>Xenotaenia</taxon>
    </lineage>
</organism>
<evidence type="ECO:0000313" key="1">
    <source>
        <dbReference type="EMBL" id="MEQ2261207.1"/>
    </source>
</evidence>
<dbReference type="EMBL" id="JAHRIM010012376">
    <property type="protein sequence ID" value="MEQ2261207.1"/>
    <property type="molecule type" value="Genomic_DNA"/>
</dbReference>
<comment type="caution">
    <text evidence="1">The sequence shown here is derived from an EMBL/GenBank/DDBJ whole genome shotgun (WGS) entry which is preliminary data.</text>
</comment>
<keyword evidence="2" id="KW-1185">Reference proteome</keyword>
<protein>
    <submittedName>
        <fullName evidence="1">Uncharacterized protein</fullName>
    </submittedName>
</protein>
<sequence length="100" mass="11419">MLHPVHGVLRVVCSVSFFHSILLLGQNINFGFTDWSTFFHMFAVSPVWLTANCKDLWSRQLNVLLITDSPMGAFNLRSSFMVSWLHLIDALLSWMFGTVT</sequence>
<dbReference type="Proteomes" id="UP001444071">
    <property type="component" value="Unassembled WGS sequence"/>
</dbReference>
<gene>
    <name evidence="1" type="ORF">XENORESO_007183</name>
</gene>
<proteinExistence type="predicted"/>
<name>A0ABV0VWW6_9TELE</name>
<accession>A0ABV0VWW6</accession>